<keyword evidence="2" id="KW-1185">Reference proteome</keyword>
<evidence type="ECO:0000313" key="2">
    <source>
        <dbReference type="Proteomes" id="UP000569732"/>
    </source>
</evidence>
<reference evidence="1 2" key="1">
    <citation type="submission" date="2020-07" db="EMBL/GenBank/DDBJ databases">
        <title>Endozoicomonas sp. nov., isolated from sediment.</title>
        <authorList>
            <person name="Gu T."/>
        </authorList>
    </citation>
    <scope>NUCLEOTIDE SEQUENCE [LARGE SCALE GENOMIC DNA]</scope>
    <source>
        <strain evidence="1 2">SM1973</strain>
    </source>
</reference>
<gene>
    <name evidence="1" type="ORF">H0A36_25775</name>
</gene>
<organism evidence="1 2">
    <name type="scientific">Spartinivicinus marinus</name>
    <dbReference type="NCBI Taxonomy" id="2994442"/>
    <lineage>
        <taxon>Bacteria</taxon>
        <taxon>Pseudomonadati</taxon>
        <taxon>Pseudomonadota</taxon>
        <taxon>Gammaproteobacteria</taxon>
        <taxon>Oceanospirillales</taxon>
        <taxon>Zooshikellaceae</taxon>
        <taxon>Spartinivicinus</taxon>
    </lineage>
</organism>
<dbReference type="Proteomes" id="UP000569732">
    <property type="component" value="Unassembled WGS sequence"/>
</dbReference>
<evidence type="ECO:0008006" key="3">
    <source>
        <dbReference type="Google" id="ProtNLM"/>
    </source>
</evidence>
<protein>
    <recommendedName>
        <fullName evidence="3">DUF559 domain-containing protein</fullName>
    </recommendedName>
</protein>
<name>A0A853I981_9GAMM</name>
<sequence length="102" mass="12097">MSEYRFHPKRLWRFDFVFLDYNLAVELEGGTYSHGRRTKSGQTLKSRHLTPTGFYQDCEKYAEAAIQGWSVLRFDSRMVREGSAFDYTVRALESRGFRWKKA</sequence>
<dbReference type="EMBL" id="JACCKB010000085">
    <property type="protein sequence ID" value="NYZ69429.1"/>
    <property type="molecule type" value="Genomic_DNA"/>
</dbReference>
<dbReference type="AlphaFoldDB" id="A0A853I981"/>
<evidence type="ECO:0000313" key="1">
    <source>
        <dbReference type="EMBL" id="NYZ69429.1"/>
    </source>
</evidence>
<accession>A0A853I981</accession>
<proteinExistence type="predicted"/>
<comment type="caution">
    <text evidence="1">The sequence shown here is derived from an EMBL/GenBank/DDBJ whole genome shotgun (WGS) entry which is preliminary data.</text>
</comment>